<feature type="compositionally biased region" description="Pro residues" evidence="1">
    <location>
        <begin position="17"/>
        <end position="30"/>
    </location>
</feature>
<dbReference type="Proteomes" id="UP001221142">
    <property type="component" value="Unassembled WGS sequence"/>
</dbReference>
<organism evidence="2 3">
    <name type="scientific">Roridomyces roridus</name>
    <dbReference type="NCBI Taxonomy" id="1738132"/>
    <lineage>
        <taxon>Eukaryota</taxon>
        <taxon>Fungi</taxon>
        <taxon>Dikarya</taxon>
        <taxon>Basidiomycota</taxon>
        <taxon>Agaricomycotina</taxon>
        <taxon>Agaricomycetes</taxon>
        <taxon>Agaricomycetidae</taxon>
        <taxon>Agaricales</taxon>
        <taxon>Marasmiineae</taxon>
        <taxon>Mycenaceae</taxon>
        <taxon>Roridomyces</taxon>
    </lineage>
</organism>
<proteinExistence type="predicted"/>
<dbReference type="AlphaFoldDB" id="A0AAD7B3T0"/>
<keyword evidence="3" id="KW-1185">Reference proteome</keyword>
<evidence type="ECO:0000313" key="2">
    <source>
        <dbReference type="EMBL" id="KAJ7609701.1"/>
    </source>
</evidence>
<feature type="region of interest" description="Disordered" evidence="1">
    <location>
        <begin position="1"/>
        <end position="80"/>
    </location>
</feature>
<reference evidence="2" key="1">
    <citation type="submission" date="2023-03" db="EMBL/GenBank/DDBJ databases">
        <title>Massive genome expansion in bonnet fungi (Mycena s.s.) driven by repeated elements and novel gene families across ecological guilds.</title>
        <authorList>
            <consortium name="Lawrence Berkeley National Laboratory"/>
            <person name="Harder C.B."/>
            <person name="Miyauchi S."/>
            <person name="Viragh M."/>
            <person name="Kuo A."/>
            <person name="Thoen E."/>
            <person name="Andreopoulos B."/>
            <person name="Lu D."/>
            <person name="Skrede I."/>
            <person name="Drula E."/>
            <person name="Henrissat B."/>
            <person name="Morin E."/>
            <person name="Kohler A."/>
            <person name="Barry K."/>
            <person name="LaButti K."/>
            <person name="Morin E."/>
            <person name="Salamov A."/>
            <person name="Lipzen A."/>
            <person name="Mereny Z."/>
            <person name="Hegedus B."/>
            <person name="Baldrian P."/>
            <person name="Stursova M."/>
            <person name="Weitz H."/>
            <person name="Taylor A."/>
            <person name="Grigoriev I.V."/>
            <person name="Nagy L.G."/>
            <person name="Martin F."/>
            <person name="Kauserud H."/>
        </authorList>
    </citation>
    <scope>NUCLEOTIDE SEQUENCE</scope>
    <source>
        <strain evidence="2">9284</strain>
    </source>
</reference>
<feature type="region of interest" description="Disordered" evidence="1">
    <location>
        <begin position="112"/>
        <end position="145"/>
    </location>
</feature>
<feature type="compositionally biased region" description="Low complexity" evidence="1">
    <location>
        <begin position="44"/>
        <end position="60"/>
    </location>
</feature>
<evidence type="ECO:0000256" key="1">
    <source>
        <dbReference type="SAM" id="MobiDB-lite"/>
    </source>
</evidence>
<evidence type="ECO:0000313" key="3">
    <source>
        <dbReference type="Proteomes" id="UP001221142"/>
    </source>
</evidence>
<sequence>MPASVESYLTTLSSPTRPGPHPPPSPPPSPVRAIHDMRQSQTVNPKSASSSSSFNNSPFNDTAFRGPPNGQEQGPVNAHPYPYNNNFSNNTHAGPRLNVNDDIWNILRQAQPVAPPQPQSQATRVKREPEDTFIPTRPTLGPQKTQFQLGGLPSLDRIPVLDLDAAALERWFHTALQRCKDRDSVVLILGAQLSCLSYADEGKLTPAGREDKVPKHPAPLDQSLSAPRPVRFGAAVVLPEIRTFFSFTNLLSNGLLLGPLFSLNLRPAAKCASPEILQPNFREKTFELSNICALGSEI</sequence>
<accession>A0AAD7B3T0</accession>
<gene>
    <name evidence="2" type="ORF">FB45DRAFT_876256</name>
</gene>
<dbReference type="EMBL" id="JARKIF010000038">
    <property type="protein sequence ID" value="KAJ7609701.1"/>
    <property type="molecule type" value="Genomic_DNA"/>
</dbReference>
<name>A0AAD7B3T0_9AGAR</name>
<protein>
    <submittedName>
        <fullName evidence="2">Uncharacterized protein</fullName>
    </submittedName>
</protein>
<comment type="caution">
    <text evidence="2">The sequence shown here is derived from an EMBL/GenBank/DDBJ whole genome shotgun (WGS) entry which is preliminary data.</text>
</comment>